<evidence type="ECO:0000313" key="7">
    <source>
        <dbReference type="EnsemblMetazoa" id="G30739.1:cds"/>
    </source>
</evidence>
<dbReference type="SUPFAM" id="SSF49842">
    <property type="entry name" value="TNF-like"/>
    <property type="match status" value="1"/>
</dbReference>
<feature type="region of interest" description="Disordered" evidence="5">
    <location>
        <begin position="381"/>
        <end position="411"/>
    </location>
</feature>
<evidence type="ECO:0000259" key="6">
    <source>
        <dbReference type="PROSITE" id="PS50871"/>
    </source>
</evidence>
<evidence type="ECO:0000256" key="4">
    <source>
        <dbReference type="SAM" id="Coils"/>
    </source>
</evidence>
<feature type="region of interest" description="Disordered" evidence="5">
    <location>
        <begin position="41"/>
        <end position="63"/>
    </location>
</feature>
<dbReference type="InterPro" id="IPR050822">
    <property type="entry name" value="Cerebellin_Synaptic_Org"/>
</dbReference>
<dbReference type="GO" id="GO:0005576">
    <property type="term" value="C:extracellular region"/>
    <property type="evidence" value="ECO:0007669"/>
    <property type="project" value="UniProtKB-SubCell"/>
</dbReference>
<dbReference type="AlphaFoldDB" id="A0A8W8M301"/>
<accession>A0A8W8M301</accession>
<keyword evidence="3" id="KW-0732">Signal</keyword>
<evidence type="ECO:0000256" key="2">
    <source>
        <dbReference type="ARBA" id="ARBA00022525"/>
    </source>
</evidence>
<evidence type="ECO:0000313" key="8">
    <source>
        <dbReference type="Proteomes" id="UP000005408"/>
    </source>
</evidence>
<dbReference type="Pfam" id="PF00386">
    <property type="entry name" value="C1q"/>
    <property type="match status" value="1"/>
</dbReference>
<protein>
    <recommendedName>
        <fullName evidence="6">C1q domain-containing protein</fullName>
    </recommendedName>
</protein>
<dbReference type="EnsemblMetazoa" id="G30739.1">
    <property type="protein sequence ID" value="G30739.1:cds"/>
    <property type="gene ID" value="G30739"/>
</dbReference>
<dbReference type="InterPro" id="IPR001073">
    <property type="entry name" value="C1q_dom"/>
</dbReference>
<dbReference type="Gene3D" id="2.60.120.40">
    <property type="match status" value="1"/>
</dbReference>
<evidence type="ECO:0000256" key="3">
    <source>
        <dbReference type="ARBA" id="ARBA00022729"/>
    </source>
</evidence>
<dbReference type="SMART" id="SM00110">
    <property type="entry name" value="C1Q"/>
    <property type="match status" value="1"/>
</dbReference>
<dbReference type="Proteomes" id="UP000005408">
    <property type="component" value="Unassembled WGS sequence"/>
</dbReference>
<organism evidence="7 8">
    <name type="scientific">Magallana gigas</name>
    <name type="common">Pacific oyster</name>
    <name type="synonym">Crassostrea gigas</name>
    <dbReference type="NCBI Taxonomy" id="29159"/>
    <lineage>
        <taxon>Eukaryota</taxon>
        <taxon>Metazoa</taxon>
        <taxon>Spiralia</taxon>
        <taxon>Lophotrochozoa</taxon>
        <taxon>Mollusca</taxon>
        <taxon>Bivalvia</taxon>
        <taxon>Autobranchia</taxon>
        <taxon>Pteriomorphia</taxon>
        <taxon>Ostreida</taxon>
        <taxon>Ostreoidea</taxon>
        <taxon>Ostreidae</taxon>
        <taxon>Magallana</taxon>
    </lineage>
</organism>
<keyword evidence="2" id="KW-0964">Secreted</keyword>
<evidence type="ECO:0000256" key="5">
    <source>
        <dbReference type="SAM" id="MobiDB-lite"/>
    </source>
</evidence>
<sequence length="411" mass="47464">MKNVMKMLQEKVQIQEARIVDLKKEIKELKNGNELESSKRIMTASRRQEGEAKQLQFRSPKHQESEVIDVQEDGVKQERPQVRIVPALTESVVAFYAYMSTTESNPSTHHTIIYDHEVTNIGNGYNRHSGTFIAPVDGVYVFSWTIFMSVPGEYMSIELTLNSQPVGASFVHGMHDYSSVSDPEKEIKVSQKRGQRIEQTENDEETETGWRKEESNIYLQNHKRHEIIFIQQDILVIQERPHSFEEYRCEGDIRIDGETEVFVTYSGGKIDSLCYVMRIMGRDAQNLKRYRLCLETLVYSDPDCELLVGLIGSDPQKSATDPSTENDGGNCIIFSCRKYCNTISWDEFEQVKHAMKMLHEKVKSQMARIIDLEKEIEELKNGDKGLSKRAMTESRRQDEKEKQPPPHSYNH</sequence>
<name>A0A8W8M301_MAGGI</name>
<keyword evidence="4" id="KW-0175">Coiled coil</keyword>
<feature type="compositionally biased region" description="Basic and acidic residues" evidence="5">
    <location>
        <begin position="190"/>
        <end position="199"/>
    </location>
</feature>
<proteinExistence type="predicted"/>
<feature type="region of interest" description="Disordered" evidence="5">
    <location>
        <begin position="190"/>
        <end position="209"/>
    </location>
</feature>
<feature type="coiled-coil region" evidence="4">
    <location>
        <begin position="5"/>
        <end position="39"/>
    </location>
</feature>
<dbReference type="InterPro" id="IPR008983">
    <property type="entry name" value="Tumour_necrosis_fac-like_dom"/>
</dbReference>
<dbReference type="PANTHER" id="PTHR22923:SF116">
    <property type="entry name" value="C1Q DOMAIN-CONTAINING PROTEIN"/>
    <property type="match status" value="1"/>
</dbReference>
<evidence type="ECO:0000256" key="1">
    <source>
        <dbReference type="ARBA" id="ARBA00004613"/>
    </source>
</evidence>
<comment type="subcellular location">
    <subcellularLocation>
        <location evidence="1">Secreted</location>
    </subcellularLocation>
</comment>
<feature type="compositionally biased region" description="Basic and acidic residues" evidence="5">
    <location>
        <begin position="381"/>
        <end position="404"/>
    </location>
</feature>
<dbReference type="PANTHER" id="PTHR22923">
    <property type="entry name" value="CEREBELLIN-RELATED"/>
    <property type="match status" value="1"/>
</dbReference>
<keyword evidence="8" id="KW-1185">Reference proteome</keyword>
<reference evidence="7" key="1">
    <citation type="submission" date="2022-08" db="UniProtKB">
        <authorList>
            <consortium name="EnsemblMetazoa"/>
        </authorList>
    </citation>
    <scope>IDENTIFICATION</scope>
    <source>
        <strain evidence="7">05x7-T-G4-1.051#20</strain>
    </source>
</reference>
<feature type="domain" description="C1q" evidence="6">
    <location>
        <begin position="88"/>
        <end position="146"/>
    </location>
</feature>
<dbReference type="PROSITE" id="PS50871">
    <property type="entry name" value="C1Q"/>
    <property type="match status" value="1"/>
</dbReference>